<dbReference type="SUPFAM" id="SSF48452">
    <property type="entry name" value="TPR-like"/>
    <property type="match status" value="1"/>
</dbReference>
<dbReference type="Proteomes" id="UP000182987">
    <property type="component" value="Chromosome"/>
</dbReference>
<dbReference type="InterPro" id="IPR011990">
    <property type="entry name" value="TPR-like_helical_dom_sf"/>
</dbReference>
<keyword evidence="1" id="KW-0677">Repeat</keyword>
<protein>
    <submittedName>
        <fullName evidence="3">Uncharacterized protein</fullName>
    </submittedName>
</protein>
<dbReference type="SMART" id="SM00028">
    <property type="entry name" value="TPR"/>
    <property type="match status" value="3"/>
</dbReference>
<dbReference type="InterPro" id="IPR019734">
    <property type="entry name" value="TPR_rpt"/>
</dbReference>
<keyword evidence="4" id="KW-1185">Reference proteome</keyword>
<proteinExistence type="predicted"/>
<evidence type="ECO:0000256" key="2">
    <source>
        <dbReference type="ARBA" id="ARBA00022803"/>
    </source>
</evidence>
<dbReference type="PANTHER" id="PTHR44943">
    <property type="entry name" value="CELLULOSE SYNTHASE OPERON PROTEIN C"/>
    <property type="match status" value="1"/>
</dbReference>
<evidence type="ECO:0000313" key="4">
    <source>
        <dbReference type="Proteomes" id="UP000182987"/>
    </source>
</evidence>
<dbReference type="AlphaFoldDB" id="A0A0G9HEH7"/>
<dbReference type="STRING" id="1440763.BJI69_10640"/>
<accession>A0A0G9HEH7</accession>
<dbReference type="KEGG" id="lrz:BJI69_10640"/>
<dbReference type="PROSITE" id="PS50005">
    <property type="entry name" value="TPR"/>
    <property type="match status" value="2"/>
</dbReference>
<dbReference type="Gene3D" id="1.25.40.10">
    <property type="entry name" value="Tetratricopeptide repeat domain"/>
    <property type="match status" value="1"/>
</dbReference>
<evidence type="ECO:0000313" key="3">
    <source>
        <dbReference type="EMBL" id="APG04307.1"/>
    </source>
</evidence>
<organism evidence="3 4">
    <name type="scientific">Luteibacter rhizovicinus DSM 16549</name>
    <dbReference type="NCBI Taxonomy" id="1440763"/>
    <lineage>
        <taxon>Bacteria</taxon>
        <taxon>Pseudomonadati</taxon>
        <taxon>Pseudomonadota</taxon>
        <taxon>Gammaproteobacteria</taxon>
        <taxon>Lysobacterales</taxon>
        <taxon>Rhodanobacteraceae</taxon>
        <taxon>Luteibacter</taxon>
    </lineage>
</organism>
<gene>
    <name evidence="3" type="ORF">BJI69_10640</name>
</gene>
<dbReference type="Pfam" id="PF07719">
    <property type="entry name" value="TPR_2"/>
    <property type="match status" value="2"/>
</dbReference>
<dbReference type="EMBL" id="CP017480">
    <property type="protein sequence ID" value="APG04307.1"/>
    <property type="molecule type" value="Genomic_DNA"/>
</dbReference>
<dbReference type="PATRIC" id="fig|1440763.5.peg.3121"/>
<reference evidence="4" key="1">
    <citation type="submission" date="2016-09" db="EMBL/GenBank/DDBJ databases">
        <authorList>
            <person name="Lysoe E."/>
        </authorList>
    </citation>
    <scope>NUCLEOTIDE SEQUENCE [LARGE SCALE GENOMIC DNA]</scope>
    <source>
        <strain evidence="4">LJ96T</strain>
    </source>
</reference>
<dbReference type="PANTHER" id="PTHR44943:SF8">
    <property type="entry name" value="TPR REPEAT-CONTAINING PROTEIN MJ0263"/>
    <property type="match status" value="1"/>
</dbReference>
<evidence type="ECO:0000256" key="1">
    <source>
        <dbReference type="ARBA" id="ARBA00022737"/>
    </source>
</evidence>
<dbReference type="InterPro" id="IPR013105">
    <property type="entry name" value="TPR_2"/>
</dbReference>
<keyword evidence="2" id="KW-0802">TPR repeat</keyword>
<name>A0A0G9HEH7_9GAMM</name>
<dbReference type="InterPro" id="IPR051685">
    <property type="entry name" value="Ycf3/AcsC/BcsC/TPR_MFPF"/>
</dbReference>
<sequence>MSLAACAAALPPRETPQSEKVVKQSSDDKEVADAISMIHAGKIQEAIDGPLTDVVTRLEKQYANSPDQVYSPRGPALRADYAALEVGDKKHPGHGKRIVNIGPAWAMAYWARGYGYSDLGRYAEAEVELNKALQLSPKDSQFLGELAFVAQRENRYDDSFKLYRAAIRNIDLMDTWKDPEKNDFLCRAYGGQGFDLLQLKRYDEADKAYQNCLKIAPNDAKAKAGVESVRASKGK</sequence>